<evidence type="ECO:0000313" key="2">
    <source>
        <dbReference type="EMBL" id="GBF06706.1"/>
    </source>
</evidence>
<accession>A0A2I9D7G8</accession>
<feature type="region of interest" description="Disordered" evidence="1">
    <location>
        <begin position="37"/>
        <end position="62"/>
    </location>
</feature>
<comment type="caution">
    <text evidence="2">The sequence shown here is derived from an EMBL/GenBank/DDBJ whole genome shotgun (WGS) entry which is preliminary data.</text>
</comment>
<gene>
    <name evidence="2" type="ORF">DAERI_100069</name>
</gene>
<sequence length="62" mass="6772">MYKNQSTKGVIKSMAFLLVVTSFSPIKVSAIKSIDTNNPSFPIEREPTPGIEKGRTSAKSNE</sequence>
<protein>
    <submittedName>
        <fullName evidence="2">Uncharacterized protein</fullName>
    </submittedName>
</protein>
<keyword evidence="3" id="KW-1185">Reference proteome</keyword>
<dbReference type="Proteomes" id="UP000236569">
    <property type="component" value="Unassembled WGS sequence"/>
</dbReference>
<organism evidence="2 3">
    <name type="scientific">Deinococcus aerius</name>
    <dbReference type="NCBI Taxonomy" id="200253"/>
    <lineage>
        <taxon>Bacteria</taxon>
        <taxon>Thermotogati</taxon>
        <taxon>Deinococcota</taxon>
        <taxon>Deinococci</taxon>
        <taxon>Deinococcales</taxon>
        <taxon>Deinococcaceae</taxon>
        <taxon>Deinococcus</taxon>
    </lineage>
</organism>
<evidence type="ECO:0000256" key="1">
    <source>
        <dbReference type="SAM" id="MobiDB-lite"/>
    </source>
</evidence>
<dbReference type="EMBL" id="BFAG01000010">
    <property type="protein sequence ID" value="GBF06706.1"/>
    <property type="molecule type" value="Genomic_DNA"/>
</dbReference>
<proteinExistence type="predicted"/>
<reference evidence="3" key="1">
    <citation type="submission" date="2018-01" db="EMBL/GenBank/DDBJ databases">
        <title>Draft Genome Sequence of the Radioresistant Bacterium Deinococcus aerius TR0125, Isolated from the Higher Atmosphere above Japan.</title>
        <authorList>
            <person name="Satoh K."/>
            <person name="Arai H."/>
            <person name="Sanzen T."/>
            <person name="Kawaguchi Y."/>
            <person name="Hayashi H."/>
            <person name="Yokobori S."/>
            <person name="Yamagishi A."/>
            <person name="Oono Y."/>
            <person name="Narumi I."/>
        </authorList>
    </citation>
    <scope>NUCLEOTIDE SEQUENCE [LARGE SCALE GENOMIC DNA]</scope>
    <source>
        <strain evidence="3">TR0125</strain>
    </source>
</reference>
<feature type="compositionally biased region" description="Basic and acidic residues" evidence="1">
    <location>
        <begin position="43"/>
        <end position="62"/>
    </location>
</feature>
<evidence type="ECO:0000313" key="3">
    <source>
        <dbReference type="Proteomes" id="UP000236569"/>
    </source>
</evidence>
<name>A0A2I9D7G8_9DEIO</name>
<dbReference type="AlphaFoldDB" id="A0A2I9D7G8"/>